<dbReference type="SUPFAM" id="SSF158388">
    <property type="entry name" value="YvfG-like"/>
    <property type="match status" value="1"/>
</dbReference>
<organism evidence="1 2">
    <name type="scientific">Camelliibacillus cellulosilyticus</name>
    <dbReference type="NCBI Taxonomy" id="2174486"/>
    <lineage>
        <taxon>Bacteria</taxon>
        <taxon>Bacillati</taxon>
        <taxon>Bacillota</taxon>
        <taxon>Bacilli</taxon>
        <taxon>Bacillales</taxon>
        <taxon>Sporolactobacillaceae</taxon>
        <taxon>Camelliibacillus</taxon>
    </lineage>
</organism>
<evidence type="ECO:0000313" key="2">
    <source>
        <dbReference type="Proteomes" id="UP001596022"/>
    </source>
</evidence>
<comment type="caution">
    <text evidence="1">The sequence shown here is derived from an EMBL/GenBank/DDBJ whole genome shotgun (WGS) entry which is preliminary data.</text>
</comment>
<dbReference type="Gene3D" id="6.10.140.40">
    <property type="match status" value="1"/>
</dbReference>
<name>A0ABV9GP94_9BACL</name>
<dbReference type="Pfam" id="PF09628">
    <property type="entry name" value="YvfG"/>
    <property type="match status" value="1"/>
</dbReference>
<evidence type="ECO:0000313" key="1">
    <source>
        <dbReference type="EMBL" id="MFC4619009.1"/>
    </source>
</evidence>
<reference evidence="2" key="1">
    <citation type="journal article" date="2019" name="Int. J. Syst. Evol. Microbiol.">
        <title>The Global Catalogue of Microorganisms (GCM) 10K type strain sequencing project: providing services to taxonomists for standard genome sequencing and annotation.</title>
        <authorList>
            <consortium name="The Broad Institute Genomics Platform"/>
            <consortium name="The Broad Institute Genome Sequencing Center for Infectious Disease"/>
            <person name="Wu L."/>
            <person name="Ma J."/>
        </authorList>
    </citation>
    <scope>NUCLEOTIDE SEQUENCE [LARGE SCALE GENOMIC DNA]</scope>
    <source>
        <strain evidence="2">CGMCC 1.16306</strain>
    </source>
</reference>
<dbReference type="InterPro" id="IPR037247">
    <property type="entry name" value="YvfG_sf"/>
</dbReference>
<proteinExistence type="predicted"/>
<accession>A0ABV9GP94</accession>
<dbReference type="RefSeq" id="WP_376846114.1">
    <property type="nucleotide sequence ID" value="NZ_JBHSFW010000005.1"/>
</dbReference>
<gene>
    <name evidence="1" type="primary">yvfG</name>
    <name evidence="1" type="ORF">ACFO4N_09825</name>
</gene>
<sequence length="78" mass="9414">MATLEKFSVPYFKEALSVHIEKNKKYMDPVHAANSYYRSIVSTIIYENRTKMFDLIQRLRNLDQAYNEIRETLRHDEE</sequence>
<dbReference type="InterPro" id="IPR018590">
    <property type="entry name" value="Uncharacterised_YvfG"/>
</dbReference>
<dbReference type="EMBL" id="JBHSFW010000005">
    <property type="protein sequence ID" value="MFC4619009.1"/>
    <property type="molecule type" value="Genomic_DNA"/>
</dbReference>
<dbReference type="Proteomes" id="UP001596022">
    <property type="component" value="Unassembled WGS sequence"/>
</dbReference>
<keyword evidence="2" id="KW-1185">Reference proteome</keyword>
<protein>
    <submittedName>
        <fullName evidence="1">Protein YvfG</fullName>
    </submittedName>
</protein>